<dbReference type="PANTHER" id="PTHR47971">
    <property type="entry name" value="KINESIN-RELATED PROTEIN 6"/>
    <property type="match status" value="1"/>
</dbReference>
<dbReference type="InterPro" id="IPR027417">
    <property type="entry name" value="P-loop_NTPase"/>
</dbReference>
<evidence type="ECO:0000259" key="13">
    <source>
        <dbReference type="PROSITE" id="PS50067"/>
    </source>
</evidence>
<comment type="subcellular location">
    <subcellularLocation>
        <location evidence="1">Cytoplasm</location>
        <location evidence="1">Cytoskeleton</location>
    </subcellularLocation>
</comment>
<gene>
    <name evidence="14" type="primary">KIF2_24</name>
    <name evidence="14" type="ORF">TSPGSL018_12804</name>
</gene>
<evidence type="ECO:0000256" key="4">
    <source>
        <dbReference type="ARBA" id="ARBA00022741"/>
    </source>
</evidence>
<feature type="compositionally biased region" description="Polar residues" evidence="12">
    <location>
        <begin position="533"/>
        <end position="552"/>
    </location>
</feature>
<feature type="domain" description="Kinesin motor" evidence="13">
    <location>
        <begin position="187"/>
        <end position="508"/>
    </location>
</feature>
<feature type="coiled-coil region" evidence="11">
    <location>
        <begin position="607"/>
        <end position="638"/>
    </location>
</feature>
<dbReference type="SUPFAM" id="SSF52540">
    <property type="entry name" value="P-loop containing nucleoside triphosphate hydrolases"/>
    <property type="match status" value="1"/>
</dbReference>
<dbReference type="FunFam" id="3.40.850.10:FF:000012">
    <property type="entry name" value="Kinesin-like protein"/>
    <property type="match status" value="1"/>
</dbReference>
<evidence type="ECO:0000256" key="10">
    <source>
        <dbReference type="RuleBase" id="RU000394"/>
    </source>
</evidence>
<dbReference type="GO" id="GO:0003777">
    <property type="term" value="F:microtubule motor activity"/>
    <property type="evidence" value="ECO:0007669"/>
    <property type="project" value="InterPro"/>
</dbReference>
<evidence type="ECO:0000256" key="12">
    <source>
        <dbReference type="SAM" id="MobiDB-lite"/>
    </source>
</evidence>
<proteinExistence type="inferred from homology"/>
<dbReference type="GO" id="GO:0007018">
    <property type="term" value="P:microtubule-based movement"/>
    <property type="evidence" value="ECO:0007669"/>
    <property type="project" value="InterPro"/>
</dbReference>
<dbReference type="GO" id="GO:0008017">
    <property type="term" value="F:microtubule binding"/>
    <property type="evidence" value="ECO:0007669"/>
    <property type="project" value="InterPro"/>
</dbReference>
<evidence type="ECO:0000256" key="5">
    <source>
        <dbReference type="ARBA" id="ARBA00022840"/>
    </source>
</evidence>
<evidence type="ECO:0000256" key="9">
    <source>
        <dbReference type="PROSITE-ProRule" id="PRU00283"/>
    </source>
</evidence>
<evidence type="ECO:0000313" key="14">
    <source>
        <dbReference type="EMBL" id="JAC79401.1"/>
    </source>
</evidence>
<feature type="region of interest" description="Disordered" evidence="12">
    <location>
        <begin position="67"/>
        <end position="109"/>
    </location>
</feature>
<evidence type="ECO:0000256" key="11">
    <source>
        <dbReference type="SAM" id="Coils"/>
    </source>
</evidence>
<evidence type="ECO:0000256" key="3">
    <source>
        <dbReference type="ARBA" id="ARBA00022701"/>
    </source>
</evidence>
<feature type="compositionally biased region" description="Polar residues" evidence="12">
    <location>
        <begin position="97"/>
        <end position="109"/>
    </location>
</feature>
<reference evidence="14" key="1">
    <citation type="submission" date="2014-05" db="EMBL/GenBank/DDBJ databases">
        <title>The transcriptome of the halophilic microalga Tetraselmis sp. GSL018 isolated from the Great Salt Lake, Utah.</title>
        <authorList>
            <person name="Jinkerson R.E."/>
            <person name="D'Adamo S."/>
            <person name="Posewitz M.C."/>
        </authorList>
    </citation>
    <scope>NUCLEOTIDE SEQUENCE</scope>
    <source>
        <strain evidence="14">GSL018</strain>
    </source>
</reference>
<evidence type="ECO:0000256" key="6">
    <source>
        <dbReference type="ARBA" id="ARBA00023175"/>
    </source>
</evidence>
<keyword evidence="11" id="KW-0175">Coiled coil</keyword>
<dbReference type="InterPro" id="IPR001752">
    <property type="entry name" value="Kinesin_motor_dom"/>
</dbReference>
<dbReference type="InterPro" id="IPR019821">
    <property type="entry name" value="Kinesin_motor_CS"/>
</dbReference>
<dbReference type="SUPFAM" id="SSF47769">
    <property type="entry name" value="SAM/Pointed domain"/>
    <property type="match status" value="1"/>
</dbReference>
<dbReference type="PROSITE" id="PS50067">
    <property type="entry name" value="KINESIN_MOTOR_2"/>
    <property type="match status" value="1"/>
</dbReference>
<keyword evidence="5 9" id="KW-0067">ATP-binding</keyword>
<dbReference type="InterPro" id="IPR013761">
    <property type="entry name" value="SAM/pointed_sf"/>
</dbReference>
<evidence type="ECO:0000256" key="2">
    <source>
        <dbReference type="ARBA" id="ARBA00022490"/>
    </source>
</evidence>
<dbReference type="EMBL" id="GBEZ01005962">
    <property type="protein sequence ID" value="JAC79401.1"/>
    <property type="molecule type" value="Transcribed_RNA"/>
</dbReference>
<keyword evidence="3 10" id="KW-0493">Microtubule</keyword>
<sequence>MVSATQNSSILDRLEEAGLGHYSDAFSGMAESTFRGLLMQDYGKFGVTAMEDKQKLFRLIKRLNSAAGSADRRAPEAPAARPPPACSDKAPPFHTNPVGTQQETCYGTSPDLLNNRDNFFDGNAGLLDLNAHDGDLLSPCETTSHHEPPPRGPAVQEDEADFLGPPSSQPQYNAQALEALENTNPPKIRVVVRKRPLNKKEIDRADEDIVNVMGPTALQVNETKVKVDLTKYVERHMFSFDDALDEFVSNDDVYRCTVQPLVGTLFRGGKATCFAYGQTGSGKTYTMSPLPIRAGTELISALRLPKHSECQLWVSNFEIYGGKVFDLLNTRKKLDIREDGKKQVCIVGLKEHFVEEPAEIQQLIEHGAGARSTGSTGANEDSSRSHSIVQFAVKGPGKTGKLRLVGKLSFIDLAGSERGADTYDNDKQTRLEGAEINKSLLALKECIRALDLDKTHVPFRGSKLTEVLRDSFVGKEARTVMIANISPNSTSVEHTLNTLRYADRVKELRKDKQERAAGGVTPGNMGYGRQAAGASTNSRPSSAAQQRPQNQAPLPPVPETGKQVGGSGPRGVVVDTRQQQAANPSREDVPEEDCLLFQREELISSIMQEEDDLIAAHRQQIEETMELVRKEMNLLSEVDQPGSRIDSYVSSLAAILSQKAESTARLQQQLSSFVRKLKEEESMQGR</sequence>
<dbReference type="InterPro" id="IPR027640">
    <property type="entry name" value="Kinesin-like_fam"/>
</dbReference>
<dbReference type="Gene3D" id="3.40.850.10">
    <property type="entry name" value="Kinesin motor domain"/>
    <property type="match status" value="1"/>
</dbReference>
<comment type="similarity">
    <text evidence="8">Belongs to the TRAFAC class myosin-kinesin ATPase superfamily. Kinesin family. KIN-13 subfamily.</text>
</comment>
<keyword evidence="4 9" id="KW-0547">Nucleotide-binding</keyword>
<evidence type="ECO:0000256" key="8">
    <source>
        <dbReference type="ARBA" id="ARBA00061030"/>
    </source>
</evidence>
<dbReference type="PRINTS" id="PR00380">
    <property type="entry name" value="KINESINHEAVY"/>
</dbReference>
<feature type="binding site" evidence="9">
    <location>
        <begin position="277"/>
        <end position="284"/>
    </location>
    <ligand>
        <name>ATP</name>
        <dbReference type="ChEBI" id="CHEBI:30616"/>
    </ligand>
</feature>
<keyword evidence="7" id="KW-0206">Cytoskeleton</keyword>
<dbReference type="PANTHER" id="PTHR47971:SF8">
    <property type="entry name" value="KINESIN-LIKE PROTEIN"/>
    <property type="match status" value="1"/>
</dbReference>
<dbReference type="SMART" id="SM00129">
    <property type="entry name" value="KISc"/>
    <property type="match status" value="1"/>
</dbReference>
<dbReference type="AlphaFoldDB" id="A0A061S9E4"/>
<evidence type="ECO:0000256" key="1">
    <source>
        <dbReference type="ARBA" id="ARBA00004245"/>
    </source>
</evidence>
<protein>
    <recommendedName>
        <fullName evidence="10">Kinesin-like protein</fullName>
    </recommendedName>
</protein>
<feature type="region of interest" description="Disordered" evidence="12">
    <location>
        <begin position="137"/>
        <end position="170"/>
    </location>
</feature>
<feature type="region of interest" description="Disordered" evidence="12">
    <location>
        <begin position="510"/>
        <end position="571"/>
    </location>
</feature>
<dbReference type="InterPro" id="IPR036961">
    <property type="entry name" value="Kinesin_motor_dom_sf"/>
</dbReference>
<organism evidence="14">
    <name type="scientific">Tetraselmis sp. GSL018</name>
    <dbReference type="NCBI Taxonomy" id="582737"/>
    <lineage>
        <taxon>Eukaryota</taxon>
        <taxon>Viridiplantae</taxon>
        <taxon>Chlorophyta</taxon>
        <taxon>core chlorophytes</taxon>
        <taxon>Chlorodendrophyceae</taxon>
        <taxon>Chlorodendrales</taxon>
        <taxon>Chlorodendraceae</taxon>
        <taxon>Tetraselmis</taxon>
    </lineage>
</organism>
<dbReference type="GO" id="GO:0007019">
    <property type="term" value="P:microtubule depolymerization"/>
    <property type="evidence" value="ECO:0007669"/>
    <property type="project" value="TreeGrafter"/>
</dbReference>
<dbReference type="GO" id="GO:0005524">
    <property type="term" value="F:ATP binding"/>
    <property type="evidence" value="ECO:0007669"/>
    <property type="project" value="UniProtKB-UniRule"/>
</dbReference>
<dbReference type="GO" id="GO:1903338">
    <property type="term" value="P:regulation of cell wall organization or biogenesis"/>
    <property type="evidence" value="ECO:0007669"/>
    <property type="project" value="UniProtKB-ARBA"/>
</dbReference>
<keyword evidence="6 9" id="KW-0505">Motor protein</keyword>
<dbReference type="GO" id="GO:0005874">
    <property type="term" value="C:microtubule"/>
    <property type="evidence" value="ECO:0007669"/>
    <property type="project" value="UniProtKB-KW"/>
</dbReference>
<evidence type="ECO:0000256" key="7">
    <source>
        <dbReference type="ARBA" id="ARBA00023212"/>
    </source>
</evidence>
<name>A0A061S9E4_9CHLO</name>
<keyword evidence="2" id="KW-0963">Cytoplasm</keyword>
<dbReference type="PROSITE" id="PS00411">
    <property type="entry name" value="KINESIN_MOTOR_1"/>
    <property type="match status" value="1"/>
</dbReference>
<dbReference type="CDD" id="cd01367">
    <property type="entry name" value="KISc_KIF2_like"/>
    <property type="match status" value="1"/>
</dbReference>
<accession>A0A061S9E4</accession>
<dbReference type="Pfam" id="PF00225">
    <property type="entry name" value="Kinesin"/>
    <property type="match status" value="1"/>
</dbReference>